<proteinExistence type="predicted"/>
<evidence type="ECO:0000256" key="5">
    <source>
        <dbReference type="SAM" id="Phobius"/>
    </source>
</evidence>
<reference evidence="8" key="1">
    <citation type="journal article" date="2019" name="Int. J. Syst. Evol. Microbiol.">
        <title>The Global Catalogue of Microorganisms (GCM) 10K type strain sequencing project: providing services to taxonomists for standard genome sequencing and annotation.</title>
        <authorList>
            <consortium name="The Broad Institute Genomics Platform"/>
            <consortium name="The Broad Institute Genome Sequencing Center for Infectious Disease"/>
            <person name="Wu L."/>
            <person name="Ma J."/>
        </authorList>
    </citation>
    <scope>NUCLEOTIDE SEQUENCE [LARGE SCALE GENOMIC DNA]</scope>
    <source>
        <strain evidence="8">JCM 14969</strain>
    </source>
</reference>
<dbReference type="InterPro" id="IPR036259">
    <property type="entry name" value="MFS_trans_sf"/>
</dbReference>
<protein>
    <submittedName>
        <fullName evidence="7">MFS transporter</fullName>
    </submittedName>
</protein>
<feature type="transmembrane region" description="Helical" evidence="5">
    <location>
        <begin position="83"/>
        <end position="105"/>
    </location>
</feature>
<dbReference type="Proteomes" id="UP001500393">
    <property type="component" value="Unassembled WGS sequence"/>
</dbReference>
<comment type="caution">
    <text evidence="7">The sequence shown here is derived from an EMBL/GenBank/DDBJ whole genome shotgun (WGS) entry which is preliminary data.</text>
</comment>
<dbReference type="PANTHER" id="PTHR23531">
    <property type="entry name" value="QUINOLENE RESISTANCE PROTEIN NORA"/>
    <property type="match status" value="1"/>
</dbReference>
<feature type="transmembrane region" description="Helical" evidence="5">
    <location>
        <begin position="344"/>
        <end position="362"/>
    </location>
</feature>
<feature type="transmembrane region" description="Helical" evidence="5">
    <location>
        <begin position="248"/>
        <end position="268"/>
    </location>
</feature>
<evidence type="ECO:0000259" key="6">
    <source>
        <dbReference type="PROSITE" id="PS50850"/>
    </source>
</evidence>
<comment type="subcellular location">
    <subcellularLocation>
        <location evidence="1">Cell membrane</location>
        <topology evidence="1">Multi-pass membrane protein</topology>
    </subcellularLocation>
</comment>
<feature type="transmembrane region" description="Helical" evidence="5">
    <location>
        <begin position="111"/>
        <end position="135"/>
    </location>
</feature>
<feature type="transmembrane region" description="Helical" evidence="5">
    <location>
        <begin position="26"/>
        <end position="50"/>
    </location>
</feature>
<dbReference type="EMBL" id="BAAAOS010000056">
    <property type="protein sequence ID" value="GAA1608156.1"/>
    <property type="molecule type" value="Genomic_DNA"/>
</dbReference>
<accession>A0ABP4QDB0</accession>
<dbReference type="Pfam" id="PF07690">
    <property type="entry name" value="MFS_1"/>
    <property type="match status" value="1"/>
</dbReference>
<dbReference type="PROSITE" id="PS50850">
    <property type="entry name" value="MFS"/>
    <property type="match status" value="1"/>
</dbReference>
<evidence type="ECO:0000256" key="3">
    <source>
        <dbReference type="ARBA" id="ARBA00022989"/>
    </source>
</evidence>
<feature type="domain" description="Major facilitator superfamily (MFS) profile" evidence="6">
    <location>
        <begin position="22"/>
        <end position="392"/>
    </location>
</feature>
<evidence type="ECO:0000256" key="4">
    <source>
        <dbReference type="ARBA" id="ARBA00023136"/>
    </source>
</evidence>
<feature type="transmembrane region" description="Helical" evidence="5">
    <location>
        <begin position="56"/>
        <end position="76"/>
    </location>
</feature>
<dbReference type="InterPro" id="IPR020846">
    <property type="entry name" value="MFS_dom"/>
</dbReference>
<evidence type="ECO:0000313" key="8">
    <source>
        <dbReference type="Proteomes" id="UP001500393"/>
    </source>
</evidence>
<evidence type="ECO:0000313" key="7">
    <source>
        <dbReference type="EMBL" id="GAA1608156.1"/>
    </source>
</evidence>
<dbReference type="SUPFAM" id="SSF103473">
    <property type="entry name" value="MFS general substrate transporter"/>
    <property type="match status" value="1"/>
</dbReference>
<dbReference type="Gene3D" id="1.20.1250.20">
    <property type="entry name" value="MFS general substrate transporter like domains"/>
    <property type="match status" value="1"/>
</dbReference>
<keyword evidence="4 5" id="KW-0472">Membrane</keyword>
<dbReference type="InterPro" id="IPR011701">
    <property type="entry name" value="MFS"/>
</dbReference>
<feature type="transmembrane region" description="Helical" evidence="5">
    <location>
        <begin position="304"/>
        <end position="323"/>
    </location>
</feature>
<dbReference type="RefSeq" id="WP_344221312.1">
    <property type="nucleotide sequence ID" value="NZ_BAAAOS010000056.1"/>
</dbReference>
<feature type="transmembrane region" description="Helical" evidence="5">
    <location>
        <begin position="147"/>
        <end position="170"/>
    </location>
</feature>
<organism evidence="7 8">
    <name type="scientific">Kribbella sancticallisti</name>
    <dbReference type="NCBI Taxonomy" id="460087"/>
    <lineage>
        <taxon>Bacteria</taxon>
        <taxon>Bacillati</taxon>
        <taxon>Actinomycetota</taxon>
        <taxon>Actinomycetes</taxon>
        <taxon>Propionibacteriales</taxon>
        <taxon>Kribbellaceae</taxon>
        <taxon>Kribbella</taxon>
    </lineage>
</organism>
<feature type="transmembrane region" description="Helical" evidence="5">
    <location>
        <begin position="216"/>
        <end position="242"/>
    </location>
</feature>
<dbReference type="InterPro" id="IPR052714">
    <property type="entry name" value="MFS_Exporter"/>
</dbReference>
<keyword evidence="8" id="KW-1185">Reference proteome</keyword>
<feature type="transmembrane region" description="Helical" evidence="5">
    <location>
        <begin position="368"/>
        <end position="385"/>
    </location>
</feature>
<keyword evidence="3 5" id="KW-1133">Transmembrane helix</keyword>
<name>A0ABP4QDB0_9ACTN</name>
<feature type="transmembrane region" description="Helical" evidence="5">
    <location>
        <begin position="280"/>
        <end position="298"/>
    </location>
</feature>
<gene>
    <name evidence="7" type="ORF">GCM10009789_73250</name>
</gene>
<sequence>MTDIACEIPTIATPTDRLVTPQFARLLVMVFGSGLSMYLLTSVVPLYLAASGSGGIGAGLSTGAMMLSAVAMELLVPAMLARYGYRATLGLGLVLLGAPSLALVGTSSLPLVLAVCVIRGAGLAILVVGAVALVAELTPAHRRGEGLGVYGVVVGLPAAIGLPLGVYLTGVVGFDALFVLAAVASLAGLAALPGMPRRSTEVGEKQHVKVLGGLRGSGLLMPTFVFAAVTVAAGISVTFLPLASHSHGVVAVALLIQAVTAPAARWVAGRLGDRFGPVRLLAPAMLLAAIGAGSLVFIGSAAAVIVGAALFGIGFGAAQNLTLATMYDRAPKSRYGQVSALWNLAYDGGWGVGAIVFGFVVAGTGYPLAFGLTAGIVAVAIVPTLKRHAGDLKVGL</sequence>
<evidence type="ECO:0000256" key="1">
    <source>
        <dbReference type="ARBA" id="ARBA00004651"/>
    </source>
</evidence>
<feature type="transmembrane region" description="Helical" evidence="5">
    <location>
        <begin position="176"/>
        <end position="195"/>
    </location>
</feature>
<evidence type="ECO:0000256" key="2">
    <source>
        <dbReference type="ARBA" id="ARBA00022692"/>
    </source>
</evidence>
<dbReference type="PANTHER" id="PTHR23531:SF1">
    <property type="entry name" value="QUINOLENE RESISTANCE PROTEIN NORA"/>
    <property type="match status" value="1"/>
</dbReference>
<keyword evidence="2 5" id="KW-0812">Transmembrane</keyword>